<organism evidence="2 3">
    <name type="scientific">Komarekiella delphini-convector SJRDD-AB1</name>
    <dbReference type="NCBI Taxonomy" id="2593771"/>
    <lineage>
        <taxon>Bacteria</taxon>
        <taxon>Bacillati</taxon>
        <taxon>Cyanobacteriota</taxon>
        <taxon>Cyanophyceae</taxon>
        <taxon>Nostocales</taxon>
        <taxon>Nostocaceae</taxon>
        <taxon>Komarekiella</taxon>
        <taxon>Komarekiella delphini-convector</taxon>
    </lineage>
</organism>
<comment type="caution">
    <text evidence="2">The sequence shown here is derived from an EMBL/GenBank/DDBJ whole genome shotgun (WGS) entry which is preliminary data.</text>
</comment>
<dbReference type="RefSeq" id="WP_191761545.1">
    <property type="nucleotide sequence ID" value="NZ_VJXY01000062.1"/>
</dbReference>
<keyword evidence="3" id="KW-1185">Reference proteome</keyword>
<evidence type="ECO:0000313" key="3">
    <source>
        <dbReference type="Proteomes" id="UP001165986"/>
    </source>
</evidence>
<proteinExistence type="predicted"/>
<reference evidence="2" key="1">
    <citation type="submission" date="2019-07" db="EMBL/GenBank/DDBJ databases">
        <title>Toxilogical consequences of a new and cryptic species of cyanobacteria (Komarekiella delphini-convector) recovered from the epidermis of a bottlenose dolphin and 1500 ft. in the air.</title>
        <authorList>
            <person name="Brown A.O."/>
            <person name="Dvorak P."/>
            <person name="Villanueva C.D."/>
            <person name="Foss A.J."/>
            <person name="Garvey A.D."/>
            <person name="Gibson Q.A."/>
            <person name="Johansen J.R."/>
            <person name="Casamatta D.A."/>
        </authorList>
    </citation>
    <scope>NUCLEOTIDE SEQUENCE</scope>
    <source>
        <strain evidence="2">SJRDD-AB1</strain>
    </source>
</reference>
<keyword evidence="1" id="KW-0812">Transmembrane</keyword>
<accession>A0AA40T459</accession>
<dbReference type="EMBL" id="VJXY01000062">
    <property type="protein sequence ID" value="MBD6620335.1"/>
    <property type="molecule type" value="Genomic_DNA"/>
</dbReference>
<evidence type="ECO:0000313" key="2">
    <source>
        <dbReference type="EMBL" id="MBD6620335.1"/>
    </source>
</evidence>
<sequence>MSLKYGERVRGKGEKERLKLLSKGVSVPTGVGLLCTAAFSMALISLLLQILNYGATRSLVKNQMPSLVQLSSGETISAIAVDPTERSSEVIKKFVSDSFIRMFSWDGLIQTFNEKGESITKPDPGVEVSGGKLNRLYRVTTKAYEAAFALSEKQNFRAAFLQKLATMTKTDVFTGDMQVSLIPRFISEPRKIKSGQWEIDLVATLVTFQKRENSGSGISFNKTVTVESITTPQTPPKDITDLAKKIYTIRAPGLEITQVVDLKLGERKNNYDN</sequence>
<evidence type="ECO:0000256" key="1">
    <source>
        <dbReference type="SAM" id="Phobius"/>
    </source>
</evidence>
<feature type="transmembrane region" description="Helical" evidence="1">
    <location>
        <begin position="20"/>
        <end position="48"/>
    </location>
</feature>
<protein>
    <submittedName>
        <fullName evidence="2">Uncharacterized protein</fullName>
    </submittedName>
</protein>
<dbReference type="AlphaFoldDB" id="A0AA40T459"/>
<dbReference type="Proteomes" id="UP001165986">
    <property type="component" value="Unassembled WGS sequence"/>
</dbReference>
<gene>
    <name evidence="2" type="ORF">FNW02_32275</name>
</gene>
<keyword evidence="1" id="KW-0472">Membrane</keyword>
<name>A0AA40T459_9NOST</name>
<keyword evidence="1" id="KW-1133">Transmembrane helix</keyword>